<feature type="transmembrane region" description="Helical" evidence="1">
    <location>
        <begin position="23"/>
        <end position="45"/>
    </location>
</feature>
<feature type="transmembrane region" description="Helical" evidence="1">
    <location>
        <begin position="139"/>
        <end position="169"/>
    </location>
</feature>
<name>A0A151TJW3_CAJCA</name>
<organism evidence="2 3">
    <name type="scientific">Cajanus cajan</name>
    <name type="common">Pigeon pea</name>
    <name type="synonym">Cajanus indicus</name>
    <dbReference type="NCBI Taxonomy" id="3821"/>
    <lineage>
        <taxon>Eukaryota</taxon>
        <taxon>Viridiplantae</taxon>
        <taxon>Streptophyta</taxon>
        <taxon>Embryophyta</taxon>
        <taxon>Tracheophyta</taxon>
        <taxon>Spermatophyta</taxon>
        <taxon>Magnoliopsida</taxon>
        <taxon>eudicotyledons</taxon>
        <taxon>Gunneridae</taxon>
        <taxon>Pentapetalae</taxon>
        <taxon>rosids</taxon>
        <taxon>fabids</taxon>
        <taxon>Fabales</taxon>
        <taxon>Fabaceae</taxon>
        <taxon>Papilionoideae</taxon>
        <taxon>50 kb inversion clade</taxon>
        <taxon>NPAAA clade</taxon>
        <taxon>indigoferoid/millettioid clade</taxon>
        <taxon>Phaseoleae</taxon>
        <taxon>Cajanus</taxon>
    </lineage>
</organism>
<keyword evidence="1" id="KW-0812">Transmembrane</keyword>
<evidence type="ECO:0000256" key="1">
    <source>
        <dbReference type="SAM" id="Phobius"/>
    </source>
</evidence>
<evidence type="ECO:0000313" key="3">
    <source>
        <dbReference type="Proteomes" id="UP000075243"/>
    </source>
</evidence>
<keyword evidence="1" id="KW-1133">Transmembrane helix</keyword>
<keyword evidence="1" id="KW-0472">Membrane</keyword>
<protein>
    <submittedName>
        <fullName evidence="2">Uncharacterized protein</fullName>
    </submittedName>
</protein>
<gene>
    <name evidence="2" type="ORF">KK1_013672</name>
</gene>
<reference evidence="2 3" key="1">
    <citation type="journal article" date="2012" name="Nat. Biotechnol.">
        <title>Draft genome sequence of pigeonpea (Cajanus cajan), an orphan legume crop of resource-poor farmers.</title>
        <authorList>
            <person name="Varshney R.K."/>
            <person name="Chen W."/>
            <person name="Li Y."/>
            <person name="Bharti A.K."/>
            <person name="Saxena R.K."/>
            <person name="Schlueter J.A."/>
            <person name="Donoghue M.T."/>
            <person name="Azam S."/>
            <person name="Fan G."/>
            <person name="Whaley A.M."/>
            <person name="Farmer A.D."/>
            <person name="Sheridan J."/>
            <person name="Iwata A."/>
            <person name="Tuteja R."/>
            <person name="Penmetsa R.V."/>
            <person name="Wu W."/>
            <person name="Upadhyaya H.D."/>
            <person name="Yang S.P."/>
            <person name="Shah T."/>
            <person name="Saxena K.B."/>
            <person name="Michael T."/>
            <person name="McCombie W.R."/>
            <person name="Yang B."/>
            <person name="Zhang G."/>
            <person name="Yang H."/>
            <person name="Wang J."/>
            <person name="Spillane C."/>
            <person name="Cook D.R."/>
            <person name="May G.D."/>
            <person name="Xu X."/>
            <person name="Jackson S.A."/>
        </authorList>
    </citation>
    <scope>NUCLEOTIDE SEQUENCE [LARGE SCALE GENOMIC DNA]</scope>
    <source>
        <strain evidence="3">cv. Asha</strain>
    </source>
</reference>
<dbReference type="EMBL" id="CM003608">
    <property type="protein sequence ID" value="KYP67344.1"/>
    <property type="molecule type" value="Genomic_DNA"/>
</dbReference>
<feature type="transmembrane region" description="Helical" evidence="1">
    <location>
        <begin position="190"/>
        <end position="209"/>
    </location>
</feature>
<evidence type="ECO:0000313" key="2">
    <source>
        <dbReference type="EMBL" id="KYP67344.1"/>
    </source>
</evidence>
<dbReference type="PANTHER" id="PTHR33133:SF7">
    <property type="entry name" value="F26K24.10 PROTEIN-RELATED"/>
    <property type="match status" value="1"/>
</dbReference>
<dbReference type="AlphaFoldDB" id="A0A151TJW3"/>
<dbReference type="OMA" id="ESRWGFA"/>
<dbReference type="STRING" id="3821.A0A151TJW3"/>
<dbReference type="Gramene" id="C.cajan_13264.t">
    <property type="protein sequence ID" value="C.cajan_13264.t.cds1"/>
    <property type="gene ID" value="C.cajan_13264"/>
</dbReference>
<keyword evidence="3" id="KW-1185">Reference proteome</keyword>
<dbReference type="OrthoDB" id="1433917at2759"/>
<dbReference type="PANTHER" id="PTHR33133">
    <property type="entry name" value="OS08G0107100 PROTEIN-RELATED"/>
    <property type="match status" value="1"/>
</dbReference>
<proteinExistence type="predicted"/>
<sequence length="289" mass="32804">MAPNFLFLLKESKRIIKTRSRHFSILFLIFLLPLSVFFQILIFYSNISQTQQQQQKQKTINPLFYVLYFVFVLVFYTCALSSITYSVYHFFYGRPVKLLPSIFSSFLPLLVTMLLSFPCSFSLALLIILGFGIVDVTSLGFFVVLPLVPVVVVMYLKVNWTLVPVIVAVESRWGLEPFRRSERLMKGMKVVALSHLLISGFWVGILVRICSNLMKGVYGICHGSWANGTVIGASSCLVATFLLNDIAVSTVLYIYCRANHGEQFGKNYVRLISPDGDVEKENCGKRKCR</sequence>
<accession>A0A151TJW3</accession>
<feature type="transmembrane region" description="Helical" evidence="1">
    <location>
        <begin position="229"/>
        <end position="256"/>
    </location>
</feature>
<dbReference type="Proteomes" id="UP000075243">
    <property type="component" value="Chromosome 6"/>
</dbReference>
<feature type="transmembrane region" description="Helical" evidence="1">
    <location>
        <begin position="65"/>
        <end position="88"/>
    </location>
</feature>